<evidence type="ECO:0000313" key="2">
    <source>
        <dbReference type="Proteomes" id="UP000663929"/>
    </source>
</evidence>
<dbReference type="RefSeq" id="WP_237381035.1">
    <property type="nucleotide sequence ID" value="NZ_CP071793.1"/>
</dbReference>
<accession>A0A8A4TNW1</accession>
<evidence type="ECO:0000313" key="1">
    <source>
        <dbReference type="EMBL" id="QTD50894.1"/>
    </source>
</evidence>
<dbReference type="Proteomes" id="UP000663929">
    <property type="component" value="Chromosome"/>
</dbReference>
<dbReference type="KEGG" id="scor:J3U87_00365"/>
<name>A0A8A4TNW1_SULCO</name>
<sequence length="171" mass="18821">MMWTLALFAAHVDGISIQVQSMEGEVVVLCRGRRVESLEALLHVVPGLRREEHLTTYCRLANYLNTFTMFHMILEPETYRRQYAQLRGSAGEPSVTSRGYGRFDLSGVAKPALIDGVPVFYAESVAGGVPYQVQAPYPHAGQRAEMTYDPLPYALEDEDAGETDGAGGDHA</sequence>
<organism evidence="1 2">
    <name type="scientific">Sulfidibacter corallicola</name>
    <dbReference type="NCBI Taxonomy" id="2818388"/>
    <lineage>
        <taxon>Bacteria</taxon>
        <taxon>Pseudomonadati</taxon>
        <taxon>Acidobacteriota</taxon>
        <taxon>Holophagae</taxon>
        <taxon>Acanthopleuribacterales</taxon>
        <taxon>Acanthopleuribacteraceae</taxon>
        <taxon>Sulfidibacter</taxon>
    </lineage>
</organism>
<dbReference type="EMBL" id="CP071793">
    <property type="protein sequence ID" value="QTD50894.1"/>
    <property type="molecule type" value="Genomic_DNA"/>
</dbReference>
<keyword evidence="2" id="KW-1185">Reference proteome</keyword>
<gene>
    <name evidence="1" type="ORF">J3U87_00365</name>
</gene>
<protein>
    <submittedName>
        <fullName evidence="1">Uncharacterized protein</fullName>
    </submittedName>
</protein>
<reference evidence="1" key="1">
    <citation type="submission" date="2021-03" db="EMBL/GenBank/DDBJ databases">
        <title>Acanthopleuribacteraceae sp. M133.</title>
        <authorList>
            <person name="Wang G."/>
        </authorList>
    </citation>
    <scope>NUCLEOTIDE SEQUENCE</scope>
    <source>
        <strain evidence="1">M133</strain>
    </source>
</reference>
<proteinExistence type="predicted"/>
<dbReference type="AlphaFoldDB" id="A0A8A4TNW1"/>